<dbReference type="InterPro" id="IPR027417">
    <property type="entry name" value="P-loop_NTPase"/>
</dbReference>
<evidence type="ECO:0000313" key="3">
    <source>
        <dbReference type="EMBL" id="THE10602.1"/>
    </source>
</evidence>
<dbReference type="GO" id="GO:0009898">
    <property type="term" value="C:cytoplasmic side of plasma membrane"/>
    <property type="evidence" value="ECO:0007669"/>
    <property type="project" value="TreeGrafter"/>
</dbReference>
<dbReference type="PANTHER" id="PTHR43384:SF13">
    <property type="entry name" value="SLR0110 PROTEIN"/>
    <property type="match status" value="1"/>
</dbReference>
<evidence type="ECO:0000313" key="4">
    <source>
        <dbReference type="Proteomes" id="UP000306477"/>
    </source>
</evidence>
<evidence type="ECO:0000256" key="1">
    <source>
        <dbReference type="SAM" id="MobiDB-lite"/>
    </source>
</evidence>
<keyword evidence="4" id="KW-1185">Reference proteome</keyword>
<dbReference type="GO" id="GO:0005524">
    <property type="term" value="F:ATP binding"/>
    <property type="evidence" value="ECO:0007669"/>
    <property type="project" value="TreeGrafter"/>
</dbReference>
<name>A0A4S3PPG8_9BACI</name>
<sequence>MIHYYILMDKNVHIERMKGFIGKNSVVSSFHIVTELHSALKETEGESIILLGELSITDTYSVCQEITYHYPQTAVVLMLPDESIDLKKAMYSGAVDAVSIYSDQECIKAIEKAREIADLKSQRLPQEETIEGKVITVCSTKGGVGKTTISVNLAVACMKKNLKVAVIDLDLQFGDVSLLFDLKPKKTIYEWMKEGYEEGATSLEGYLTKDETGIEILASPHLPEYAELVTGEHIYTIIQELKKTFDVIVIDTPPSFVETSLVALENSDEILLITSLDLPSLKNGKLALDTLGILGLKDRIKVILNRDTESAELTTEMIEKVLGLPIKQRIPSDYKLVISSINKGDPFVTMAHRSPVAKSVLALADDLIGKPKQKEVTKEKPSFWKSITRKK</sequence>
<proteinExistence type="predicted"/>
<dbReference type="InterPro" id="IPR050625">
    <property type="entry name" value="ParA/MinD_ATPase"/>
</dbReference>
<dbReference type="PANTHER" id="PTHR43384">
    <property type="entry name" value="SEPTUM SITE-DETERMINING PROTEIN MIND HOMOLOG, CHLOROPLASTIC-RELATED"/>
    <property type="match status" value="1"/>
</dbReference>
<evidence type="ECO:0000259" key="2">
    <source>
        <dbReference type="Pfam" id="PF13614"/>
    </source>
</evidence>
<feature type="domain" description="AAA" evidence="2">
    <location>
        <begin position="133"/>
        <end position="277"/>
    </location>
</feature>
<dbReference type="RefSeq" id="WP_161974934.1">
    <property type="nucleotide sequence ID" value="NZ_SLUB01000043.1"/>
</dbReference>
<dbReference type="Pfam" id="PF13614">
    <property type="entry name" value="AAA_31"/>
    <property type="match status" value="1"/>
</dbReference>
<dbReference type="AlphaFoldDB" id="A0A4S3PPG8"/>
<organism evidence="3 4">
    <name type="scientific">Bacillus timonensis</name>
    <dbReference type="NCBI Taxonomy" id="1033734"/>
    <lineage>
        <taxon>Bacteria</taxon>
        <taxon>Bacillati</taxon>
        <taxon>Bacillota</taxon>
        <taxon>Bacilli</taxon>
        <taxon>Bacillales</taxon>
        <taxon>Bacillaceae</taxon>
        <taxon>Bacillus</taxon>
    </lineage>
</organism>
<feature type="region of interest" description="Disordered" evidence="1">
    <location>
        <begin position="372"/>
        <end position="391"/>
    </location>
</feature>
<dbReference type="Proteomes" id="UP000306477">
    <property type="component" value="Unassembled WGS sequence"/>
</dbReference>
<dbReference type="GO" id="GO:0005829">
    <property type="term" value="C:cytosol"/>
    <property type="evidence" value="ECO:0007669"/>
    <property type="project" value="TreeGrafter"/>
</dbReference>
<gene>
    <name evidence="3" type="ORF">E1I69_18160</name>
</gene>
<reference evidence="3 4" key="1">
    <citation type="journal article" date="2019" name="Indoor Air">
        <title>Impacts of indoor surface finishes on bacterial viability.</title>
        <authorList>
            <person name="Hu J."/>
            <person name="Maamar S.B."/>
            <person name="Glawe A.J."/>
            <person name="Gottel N."/>
            <person name="Gilbert J.A."/>
            <person name="Hartmann E.M."/>
        </authorList>
    </citation>
    <scope>NUCLEOTIDE SEQUENCE [LARGE SCALE GENOMIC DNA]</scope>
    <source>
        <strain evidence="3 4">AF060A6</strain>
    </source>
</reference>
<dbReference type="GO" id="GO:0051782">
    <property type="term" value="P:negative regulation of cell division"/>
    <property type="evidence" value="ECO:0007669"/>
    <property type="project" value="TreeGrafter"/>
</dbReference>
<dbReference type="Gene3D" id="3.40.50.300">
    <property type="entry name" value="P-loop containing nucleotide triphosphate hydrolases"/>
    <property type="match status" value="1"/>
</dbReference>
<dbReference type="EMBL" id="SLUB01000043">
    <property type="protein sequence ID" value="THE10602.1"/>
    <property type="molecule type" value="Genomic_DNA"/>
</dbReference>
<dbReference type="GO" id="GO:0016887">
    <property type="term" value="F:ATP hydrolysis activity"/>
    <property type="evidence" value="ECO:0007669"/>
    <property type="project" value="TreeGrafter"/>
</dbReference>
<protein>
    <submittedName>
        <fullName evidence="3">MinD/ParA family protein</fullName>
    </submittedName>
</protein>
<dbReference type="InterPro" id="IPR025669">
    <property type="entry name" value="AAA_dom"/>
</dbReference>
<dbReference type="SUPFAM" id="SSF52540">
    <property type="entry name" value="P-loop containing nucleoside triphosphate hydrolases"/>
    <property type="match status" value="1"/>
</dbReference>
<accession>A0A4S3PPG8</accession>
<comment type="caution">
    <text evidence="3">The sequence shown here is derived from an EMBL/GenBank/DDBJ whole genome shotgun (WGS) entry which is preliminary data.</text>
</comment>
<feature type="compositionally biased region" description="Basic and acidic residues" evidence="1">
    <location>
        <begin position="372"/>
        <end position="382"/>
    </location>
</feature>